<dbReference type="GO" id="GO:0007165">
    <property type="term" value="P:signal transduction"/>
    <property type="evidence" value="ECO:0007669"/>
    <property type="project" value="UniProtKB-KW"/>
</dbReference>
<protein>
    <submittedName>
        <fullName evidence="13">PUTATIVE MCP-TYPE SIGNAL TRANSDUCTION PROTEIN</fullName>
    </submittedName>
</protein>
<feature type="domain" description="HAMP" evidence="12">
    <location>
        <begin position="341"/>
        <end position="398"/>
    </location>
</feature>
<evidence type="ECO:0000313" key="13">
    <source>
        <dbReference type="EMBL" id="CAE09973.1"/>
    </source>
</evidence>
<dbReference type="RefSeq" id="WP_011138770.1">
    <property type="nucleotide sequence ID" value="NC_005090.1"/>
</dbReference>
<feature type="domain" description="Methyl-accepting transducer" evidence="11">
    <location>
        <begin position="484"/>
        <end position="689"/>
    </location>
</feature>
<dbReference type="PRINTS" id="PR00260">
    <property type="entry name" value="CHEMTRNSDUCR"/>
</dbReference>
<dbReference type="InterPro" id="IPR004089">
    <property type="entry name" value="MCPsignal_dom"/>
</dbReference>
<keyword evidence="14" id="KW-1185">Reference proteome</keyword>
<keyword evidence="4 10" id="KW-0812">Transmembrane</keyword>
<name>Q7M9J9_WOLSU</name>
<evidence type="ECO:0000256" key="5">
    <source>
        <dbReference type="ARBA" id="ARBA00022989"/>
    </source>
</evidence>
<dbReference type="SMART" id="SM00304">
    <property type="entry name" value="HAMP"/>
    <property type="match status" value="2"/>
</dbReference>
<dbReference type="InterPro" id="IPR033479">
    <property type="entry name" value="dCache_1"/>
</dbReference>
<dbReference type="CDD" id="cd12913">
    <property type="entry name" value="PDC1_MCP_like"/>
    <property type="match status" value="1"/>
</dbReference>
<keyword evidence="2" id="KW-1003">Cell membrane</keyword>
<dbReference type="EMBL" id="BX571659">
    <property type="protein sequence ID" value="CAE09973.1"/>
    <property type="molecule type" value="Genomic_DNA"/>
</dbReference>
<proteinExistence type="inferred from homology"/>
<evidence type="ECO:0000256" key="8">
    <source>
        <dbReference type="ARBA" id="ARBA00029447"/>
    </source>
</evidence>
<evidence type="ECO:0000259" key="11">
    <source>
        <dbReference type="PROSITE" id="PS50111"/>
    </source>
</evidence>
<dbReference type="PANTHER" id="PTHR32089">
    <property type="entry name" value="METHYL-ACCEPTING CHEMOTAXIS PROTEIN MCPB"/>
    <property type="match status" value="1"/>
</dbReference>
<reference evidence="13 14" key="1">
    <citation type="journal article" date="2003" name="Proc. Natl. Acad. Sci. U.S.A.">
        <title>Complete genome sequence and analysis of Wolinella succinogenes.</title>
        <authorList>
            <person name="Baar C."/>
            <person name="Eppinger M."/>
            <person name="Raddatz G."/>
            <person name="Simon JM."/>
            <person name="Lanz C."/>
            <person name="Klimmek O."/>
            <person name="Nandakumar R."/>
            <person name="Gross R."/>
            <person name="Rosinus A."/>
            <person name="Keller H."/>
            <person name="Jagtap P."/>
            <person name="Linke B."/>
            <person name="Meyer F."/>
            <person name="Lederer H."/>
            <person name="Schuster S.C."/>
        </authorList>
    </citation>
    <scope>NUCLEOTIDE SEQUENCE [LARGE SCALE GENOMIC DNA]</scope>
    <source>
        <strain evidence="14">ATCC 29543 / DSM 1740 / CCUG 13145 / JCM 31913 / LMG 7466 / NCTC 11488 / FDC 602W</strain>
    </source>
</reference>
<evidence type="ECO:0000256" key="9">
    <source>
        <dbReference type="PROSITE-ProRule" id="PRU00284"/>
    </source>
</evidence>
<dbReference type="PROSITE" id="PS50885">
    <property type="entry name" value="HAMP"/>
    <property type="match status" value="1"/>
</dbReference>
<dbReference type="AlphaFoldDB" id="Q7M9J9"/>
<dbReference type="Pfam" id="PF00015">
    <property type="entry name" value="MCPsignal"/>
    <property type="match status" value="1"/>
</dbReference>
<comment type="similarity">
    <text evidence="8">Belongs to the methyl-accepting chemotaxis (MCP) protein family.</text>
</comment>
<keyword evidence="5 10" id="KW-1133">Transmembrane helix</keyword>
<dbReference type="eggNOG" id="COG0840">
    <property type="taxonomic scope" value="Bacteria"/>
</dbReference>
<dbReference type="PROSITE" id="PS50111">
    <property type="entry name" value="CHEMOTAXIS_TRANSDUC_2"/>
    <property type="match status" value="1"/>
</dbReference>
<evidence type="ECO:0000256" key="2">
    <source>
        <dbReference type="ARBA" id="ARBA00022475"/>
    </source>
</evidence>
<comment type="subcellular location">
    <subcellularLocation>
        <location evidence="1">Cell membrane</location>
        <topology evidence="1">Multi-pass membrane protein</topology>
    </subcellularLocation>
</comment>
<keyword evidence="6 10" id="KW-0472">Membrane</keyword>
<evidence type="ECO:0000256" key="7">
    <source>
        <dbReference type="ARBA" id="ARBA00023224"/>
    </source>
</evidence>
<dbReference type="Pfam" id="PF02743">
    <property type="entry name" value="dCache_1"/>
    <property type="match status" value="1"/>
</dbReference>
<evidence type="ECO:0000256" key="4">
    <source>
        <dbReference type="ARBA" id="ARBA00022692"/>
    </source>
</evidence>
<keyword evidence="3" id="KW-0145">Chemotaxis</keyword>
<dbReference type="Gene3D" id="6.10.340.10">
    <property type="match status" value="1"/>
</dbReference>
<dbReference type="SUPFAM" id="SSF58104">
    <property type="entry name" value="Methyl-accepting chemotaxis protein (MCP) signaling domain"/>
    <property type="match status" value="1"/>
</dbReference>
<dbReference type="GO" id="GO:0004888">
    <property type="term" value="F:transmembrane signaling receptor activity"/>
    <property type="evidence" value="ECO:0007669"/>
    <property type="project" value="InterPro"/>
</dbReference>
<evidence type="ECO:0000313" key="14">
    <source>
        <dbReference type="Proteomes" id="UP000000422"/>
    </source>
</evidence>
<dbReference type="GO" id="GO:0005886">
    <property type="term" value="C:plasma membrane"/>
    <property type="evidence" value="ECO:0007669"/>
    <property type="project" value="UniProtKB-SubCell"/>
</dbReference>
<feature type="transmembrane region" description="Helical" evidence="10">
    <location>
        <begin position="320"/>
        <end position="340"/>
    </location>
</feature>
<dbReference type="SMART" id="SM00283">
    <property type="entry name" value="MA"/>
    <property type="match status" value="1"/>
</dbReference>
<dbReference type="PANTHER" id="PTHR32089:SF112">
    <property type="entry name" value="LYSOZYME-LIKE PROTEIN-RELATED"/>
    <property type="match status" value="1"/>
</dbReference>
<dbReference type="InterPro" id="IPR003660">
    <property type="entry name" value="HAMP_dom"/>
</dbReference>
<dbReference type="Gene3D" id="1.10.287.950">
    <property type="entry name" value="Methyl-accepting chemotaxis protein"/>
    <property type="match status" value="1"/>
</dbReference>
<gene>
    <name evidence="13" type="ordered locus">WS0864</name>
</gene>
<evidence type="ECO:0000259" key="12">
    <source>
        <dbReference type="PROSITE" id="PS50885"/>
    </source>
</evidence>
<keyword evidence="7 9" id="KW-0807">Transducer</keyword>
<evidence type="ECO:0000256" key="1">
    <source>
        <dbReference type="ARBA" id="ARBA00004651"/>
    </source>
</evidence>
<dbReference type="HOGENOM" id="CLU_000445_107_30_7"/>
<dbReference type="KEGG" id="wsu:WS0864"/>
<dbReference type="Gene3D" id="3.30.450.20">
    <property type="entry name" value="PAS domain"/>
    <property type="match status" value="2"/>
</dbReference>
<dbReference type="InterPro" id="IPR004090">
    <property type="entry name" value="Chemotax_Me-accpt_rcpt"/>
</dbReference>
<sequence length="689" mass="75851">MFKSMSIGTRLVLVSFLAVFFSLATLVALTTAKSFESAKTSSDLYLQSVAQKNSAEIGGFLSEALESAEMLAQILEGVKKSSSTLPKGALTEILLNLVEKHPNYVGAWIHTEKNAFYPDDPSLAGDLTHSSKGRFMAYAVNDPKGARLEPASDNYETEAYYALPKKLQRSILTEPYVYPIAGKEVTMTTLSVPVFYKNDVIAVVGVDISLEKYQENIDKLKIFDTGYGILISQEGILIAHPNLEARGKNFKEIDQDPAIAEMLEKIKNHQEAFISLRSFGKTSKAALSPIKVDGFDHTWGVAIVVPEEEVYAQARHLRNFSLLMGALFLILICGVMLWFAKSLTRRLNDIKTALAQFFAYLNKEGDRFEPLAIRRDDEIGTMAQMINENVARIESSIEKDSATVHEALQVVEKIKGGSLKEQIHSTPANPELKQLCELLNEMLATLKQGIAKDLNQLQEVLSSYAKMDFTPSLHQPEGKVEQVVQLLGEEIKRMLTTSQTHADSLQKSSALLKESMQTLSQGTNEQAASLEESAAAIEEMSSSMGGISHRAEEVSKQTEEIRNVIMIIRDIADQTNLLALNAAIEAARAGEHGRGFAVVADEVRKLAERTQKSLGEIEANTNVLVQSVNEMSDSIKEQAQGITQINEAIAQLDTVTQQNAGVADKTDGIAMEVSQLAEMITQEVKKKRF</sequence>
<dbReference type="CDD" id="cd12912">
    <property type="entry name" value="PDC2_MCP_like"/>
    <property type="match status" value="1"/>
</dbReference>
<evidence type="ECO:0000256" key="10">
    <source>
        <dbReference type="SAM" id="Phobius"/>
    </source>
</evidence>
<accession>Q7M9J9</accession>
<dbReference type="GO" id="GO:0006935">
    <property type="term" value="P:chemotaxis"/>
    <property type="evidence" value="ECO:0007669"/>
    <property type="project" value="UniProtKB-KW"/>
</dbReference>
<dbReference type="STRING" id="273121.WS0864"/>
<evidence type="ECO:0000256" key="6">
    <source>
        <dbReference type="ARBA" id="ARBA00023136"/>
    </source>
</evidence>
<organism evidence="14">
    <name type="scientific">Wolinella succinogenes (strain ATCC 29543 / DSM 1740 / CCUG 13145 / JCM 31913 / LMG 7466 / NCTC 11488 / FDC 602W)</name>
    <name type="common">Vibrio succinogenes</name>
    <dbReference type="NCBI Taxonomy" id="273121"/>
    <lineage>
        <taxon>Bacteria</taxon>
        <taxon>Pseudomonadati</taxon>
        <taxon>Campylobacterota</taxon>
        <taxon>Epsilonproteobacteria</taxon>
        <taxon>Campylobacterales</taxon>
        <taxon>Helicobacteraceae</taxon>
        <taxon>Wolinella</taxon>
    </lineage>
</organism>
<dbReference type="Proteomes" id="UP000000422">
    <property type="component" value="Chromosome"/>
</dbReference>
<evidence type="ECO:0000256" key="3">
    <source>
        <dbReference type="ARBA" id="ARBA00022500"/>
    </source>
</evidence>